<evidence type="ECO:0000256" key="1">
    <source>
        <dbReference type="ARBA" id="ARBA00022575"/>
    </source>
</evidence>
<dbReference type="Proteomes" id="UP000197138">
    <property type="component" value="Unassembled WGS sequence"/>
</dbReference>
<accession>A0A218W7D0</accession>
<dbReference type="AlphaFoldDB" id="A0A218W7D0"/>
<dbReference type="Pfam" id="PF02798">
    <property type="entry name" value="GST_N"/>
    <property type="match status" value="1"/>
</dbReference>
<dbReference type="GO" id="GO:0006749">
    <property type="term" value="P:glutathione metabolic process"/>
    <property type="evidence" value="ECO:0007669"/>
    <property type="project" value="TreeGrafter"/>
</dbReference>
<dbReference type="EMBL" id="MTKT01005034">
    <property type="protein sequence ID" value="OWM68230.1"/>
    <property type="molecule type" value="Genomic_DNA"/>
</dbReference>
<dbReference type="GO" id="GO:0009407">
    <property type="term" value="P:toxin catabolic process"/>
    <property type="evidence" value="ECO:0007669"/>
    <property type="project" value="UniProtKB-ARBA"/>
</dbReference>
<dbReference type="PANTHER" id="PTHR11260">
    <property type="entry name" value="GLUTATHIONE S-TRANSFERASE, GST, SUPERFAMILY, GST DOMAIN CONTAINING"/>
    <property type="match status" value="1"/>
</dbReference>
<dbReference type="SUPFAM" id="SSF47616">
    <property type="entry name" value="GST C-terminal domain-like"/>
    <property type="match status" value="1"/>
</dbReference>
<evidence type="ECO:0000259" key="4">
    <source>
        <dbReference type="PROSITE" id="PS50404"/>
    </source>
</evidence>
<dbReference type="PROSITE" id="PS50404">
    <property type="entry name" value="GST_NTER"/>
    <property type="match status" value="1"/>
</dbReference>
<comment type="caution">
    <text evidence="5">The sequence shown here is derived from an EMBL/GenBank/DDBJ whole genome shotgun (WGS) entry which is preliminary data.</text>
</comment>
<keyword evidence="3" id="KW-0963">Cytoplasm</keyword>
<protein>
    <recommendedName>
        <fullName evidence="3">Glutathione S-transferase</fullName>
        <ecNumber evidence="3">2.5.1.18</ecNumber>
    </recommendedName>
</protein>
<comment type="catalytic activity">
    <reaction evidence="3">
        <text>RX + glutathione = an S-substituted glutathione + a halide anion + H(+)</text>
        <dbReference type="Rhea" id="RHEA:16437"/>
        <dbReference type="ChEBI" id="CHEBI:15378"/>
        <dbReference type="ChEBI" id="CHEBI:16042"/>
        <dbReference type="ChEBI" id="CHEBI:17792"/>
        <dbReference type="ChEBI" id="CHEBI:57925"/>
        <dbReference type="ChEBI" id="CHEBI:90779"/>
        <dbReference type="EC" id="2.5.1.18"/>
    </reaction>
</comment>
<dbReference type="SUPFAM" id="SSF52833">
    <property type="entry name" value="Thioredoxin-like"/>
    <property type="match status" value="1"/>
</dbReference>
<evidence type="ECO:0000256" key="3">
    <source>
        <dbReference type="RuleBase" id="RU369102"/>
    </source>
</evidence>
<feature type="domain" description="GST N-terminal" evidence="4">
    <location>
        <begin position="3"/>
        <end position="96"/>
    </location>
</feature>
<dbReference type="InterPro" id="IPR045073">
    <property type="entry name" value="Omega/Tau-like"/>
</dbReference>
<dbReference type="InterPro" id="IPR036282">
    <property type="entry name" value="Glutathione-S-Trfase_C_sf"/>
</dbReference>
<reference evidence="6" key="1">
    <citation type="journal article" date="2017" name="Plant J.">
        <title>The pomegranate (Punica granatum L.) genome and the genomics of punicalagin biosynthesis.</title>
        <authorList>
            <person name="Qin G."/>
            <person name="Xu C."/>
            <person name="Ming R."/>
            <person name="Tang H."/>
            <person name="Guyot R."/>
            <person name="Kramer E.M."/>
            <person name="Hu Y."/>
            <person name="Yi X."/>
            <person name="Qi Y."/>
            <person name="Xu X."/>
            <person name="Gao Z."/>
            <person name="Pan H."/>
            <person name="Jian J."/>
            <person name="Tian Y."/>
            <person name="Yue Z."/>
            <person name="Xu Y."/>
        </authorList>
    </citation>
    <scope>NUCLEOTIDE SEQUENCE [LARGE SCALE GENOMIC DNA]</scope>
    <source>
        <strain evidence="6">cv. Dabenzi</strain>
    </source>
</reference>
<dbReference type="InterPro" id="IPR036249">
    <property type="entry name" value="Thioredoxin-like_sf"/>
</dbReference>
<proteinExistence type="inferred from homology"/>
<evidence type="ECO:0000256" key="2">
    <source>
        <dbReference type="ARBA" id="ARBA00025743"/>
    </source>
</evidence>
<comment type="subcellular location">
    <subcellularLocation>
        <location evidence="3">Cytoplasm</location>
        <location evidence="3">Cytosol</location>
    </subcellularLocation>
</comment>
<evidence type="ECO:0000313" key="6">
    <source>
        <dbReference type="Proteomes" id="UP000197138"/>
    </source>
</evidence>
<keyword evidence="3" id="KW-0808">Transferase</keyword>
<keyword evidence="1" id="KW-0216">Detoxification</keyword>
<sequence>MAEEVLLLGNWASPFANRVCIALREKGLEYESREEDLDNKSALLLKMNPIHKQIPETIAANFNIGEECPKLVEWAKRCMQRESVSMSLADQHKVYEYILEFMGEIQNQPHRCRKDQFCNHLLICLKSF</sequence>
<dbReference type="GO" id="GO:0004364">
    <property type="term" value="F:glutathione transferase activity"/>
    <property type="evidence" value="ECO:0007669"/>
    <property type="project" value="UniProtKB-UniRule"/>
</dbReference>
<comment type="function">
    <text evidence="3">Is involved in the conjugation of reduced glutathione to a wide number of exogenous and endogenous hydrophobic electrophiles.</text>
</comment>
<name>A0A218W7D0_PUNGR</name>
<gene>
    <name evidence="5" type="ORF">CDL15_Pgr004712</name>
</gene>
<evidence type="ECO:0000313" key="5">
    <source>
        <dbReference type="EMBL" id="OWM68230.1"/>
    </source>
</evidence>
<dbReference type="Gene3D" id="3.40.30.10">
    <property type="entry name" value="Glutaredoxin"/>
    <property type="match status" value="1"/>
</dbReference>
<dbReference type="GO" id="GO:0005829">
    <property type="term" value="C:cytosol"/>
    <property type="evidence" value="ECO:0007669"/>
    <property type="project" value="UniProtKB-SubCell"/>
</dbReference>
<comment type="similarity">
    <text evidence="2">Belongs to the GST superfamily. Tau family.</text>
</comment>
<dbReference type="InterPro" id="IPR004045">
    <property type="entry name" value="Glutathione_S-Trfase_N"/>
</dbReference>
<organism evidence="5 6">
    <name type="scientific">Punica granatum</name>
    <name type="common">Pomegranate</name>
    <dbReference type="NCBI Taxonomy" id="22663"/>
    <lineage>
        <taxon>Eukaryota</taxon>
        <taxon>Viridiplantae</taxon>
        <taxon>Streptophyta</taxon>
        <taxon>Embryophyta</taxon>
        <taxon>Tracheophyta</taxon>
        <taxon>Spermatophyta</taxon>
        <taxon>Magnoliopsida</taxon>
        <taxon>eudicotyledons</taxon>
        <taxon>Gunneridae</taxon>
        <taxon>Pentapetalae</taxon>
        <taxon>rosids</taxon>
        <taxon>malvids</taxon>
        <taxon>Myrtales</taxon>
        <taxon>Lythraceae</taxon>
        <taxon>Punica</taxon>
    </lineage>
</organism>
<dbReference type="PANTHER" id="PTHR11260:SF769">
    <property type="entry name" value="GLUTATHIONE TRANSFERASE"/>
    <property type="match status" value="1"/>
</dbReference>
<dbReference type="EC" id="2.5.1.18" evidence="3"/>